<dbReference type="PANTHER" id="PTHR12905">
    <property type="entry name" value="METALLOPHOSPHOESTERASE"/>
    <property type="match status" value="1"/>
</dbReference>
<organism evidence="2 3">
    <name type="scientific">Paramuricea clavata</name>
    <name type="common">Red gorgonian</name>
    <name type="synonym">Violescent sea-whip</name>
    <dbReference type="NCBI Taxonomy" id="317549"/>
    <lineage>
        <taxon>Eukaryota</taxon>
        <taxon>Metazoa</taxon>
        <taxon>Cnidaria</taxon>
        <taxon>Anthozoa</taxon>
        <taxon>Octocorallia</taxon>
        <taxon>Malacalcyonacea</taxon>
        <taxon>Plexauridae</taxon>
        <taxon>Paramuricea</taxon>
    </lineage>
</organism>
<proteinExistence type="inferred from homology"/>
<dbReference type="CDD" id="cd07379">
    <property type="entry name" value="MPP_239FB"/>
    <property type="match status" value="1"/>
</dbReference>
<protein>
    <submittedName>
        <fullName evidence="2">Metallophosphoesterase domain-containing 1-like</fullName>
    </submittedName>
</protein>
<reference evidence="2" key="1">
    <citation type="submission" date="2020-04" db="EMBL/GenBank/DDBJ databases">
        <authorList>
            <person name="Alioto T."/>
            <person name="Alioto T."/>
            <person name="Gomez Garrido J."/>
        </authorList>
    </citation>
    <scope>NUCLEOTIDE SEQUENCE</scope>
    <source>
        <strain evidence="2">A484AB</strain>
    </source>
</reference>
<comment type="similarity">
    <text evidence="1">Belongs to the UPF0046 family.</text>
</comment>
<dbReference type="EMBL" id="CACRXK020012121">
    <property type="protein sequence ID" value="CAB4022727.1"/>
    <property type="molecule type" value="Genomic_DNA"/>
</dbReference>
<keyword evidence="3" id="KW-1185">Reference proteome</keyword>
<dbReference type="OrthoDB" id="630188at2759"/>
<name>A0A6S7IXN4_PARCT</name>
<dbReference type="InterPro" id="IPR004843">
    <property type="entry name" value="Calcineurin-like_PHP"/>
</dbReference>
<sequence length="297" mass="33654">MFQKYFKRQEADDKTTETNINSTNSYLKFADDPEKAWSVVGSSQVFKEVKVACNEPKQEGHVRVVCISDTHNVPMLGTLENIPQGDILIHAGDFTKRGKIHEVEKFNKFLGSFDHPHKVVIAGNHDIGFHEESAQRLHHLNFVPEAEVKAVLTDCTYLQDSEVEILGLRIYGSPWTPVFYDWAFLKHRGDAINEIWKKIPKDVDILVTHGPPLGRGDVVNFGKTHAGCANLLDIVQNYVKPRYHIFGHIHEGYGCSSDGRTTFINASTCNHLYRPVNQPVVFDIEVNDRTLKNDDSE</sequence>
<dbReference type="InterPro" id="IPR029052">
    <property type="entry name" value="Metallo-depent_PP-like"/>
</dbReference>
<dbReference type="Proteomes" id="UP001152795">
    <property type="component" value="Unassembled WGS sequence"/>
</dbReference>
<comment type="caution">
    <text evidence="2">The sequence shown here is derived from an EMBL/GenBank/DDBJ whole genome shotgun (WGS) entry which is preliminary data.</text>
</comment>
<evidence type="ECO:0000256" key="1">
    <source>
        <dbReference type="ARBA" id="ARBA00007993"/>
    </source>
</evidence>
<dbReference type="InterPro" id="IPR051693">
    <property type="entry name" value="UPF0046_metallophosphoest"/>
</dbReference>
<evidence type="ECO:0000313" key="2">
    <source>
        <dbReference type="EMBL" id="CAB4022727.1"/>
    </source>
</evidence>
<dbReference type="Pfam" id="PF00149">
    <property type="entry name" value="Metallophos"/>
    <property type="match status" value="1"/>
</dbReference>
<dbReference type="PANTHER" id="PTHR12905:SF0">
    <property type="entry name" value="CALCINEURIN-LIKE PHOSPHOESTERASE DOMAIN-CONTAINING PROTEIN"/>
    <property type="match status" value="1"/>
</dbReference>
<dbReference type="GO" id="GO:0016787">
    <property type="term" value="F:hydrolase activity"/>
    <property type="evidence" value="ECO:0007669"/>
    <property type="project" value="InterPro"/>
</dbReference>
<dbReference type="Gene3D" id="3.60.21.10">
    <property type="match status" value="1"/>
</dbReference>
<gene>
    <name evidence="2" type="ORF">PACLA_8A011636</name>
</gene>
<dbReference type="AlphaFoldDB" id="A0A6S7IXN4"/>
<accession>A0A6S7IXN4</accession>
<dbReference type="SUPFAM" id="SSF56300">
    <property type="entry name" value="Metallo-dependent phosphatases"/>
    <property type="match status" value="1"/>
</dbReference>
<evidence type="ECO:0000313" key="3">
    <source>
        <dbReference type="Proteomes" id="UP001152795"/>
    </source>
</evidence>